<evidence type="ECO:0000259" key="3">
    <source>
        <dbReference type="PROSITE" id="PS50003"/>
    </source>
</evidence>
<dbReference type="Pfam" id="PF00788">
    <property type="entry name" value="RA"/>
    <property type="match status" value="1"/>
</dbReference>
<organism evidence="6 7">
    <name type="scientific">Synaphobranchus kaupii</name>
    <name type="common">Kaup's arrowtooth eel</name>
    <dbReference type="NCBI Taxonomy" id="118154"/>
    <lineage>
        <taxon>Eukaryota</taxon>
        <taxon>Metazoa</taxon>
        <taxon>Chordata</taxon>
        <taxon>Craniata</taxon>
        <taxon>Vertebrata</taxon>
        <taxon>Euteleostomi</taxon>
        <taxon>Actinopterygii</taxon>
        <taxon>Neopterygii</taxon>
        <taxon>Teleostei</taxon>
        <taxon>Anguilliformes</taxon>
        <taxon>Synaphobranchidae</taxon>
        <taxon>Synaphobranchus</taxon>
    </lineage>
</organism>
<evidence type="ECO:0000313" key="7">
    <source>
        <dbReference type="Proteomes" id="UP001152622"/>
    </source>
</evidence>
<accession>A0A9Q1JG06</accession>
<dbReference type="Gene3D" id="3.10.20.90">
    <property type="entry name" value="Phosphatidylinositol 3-kinase Catalytic Subunit, Chain A, domain 1"/>
    <property type="match status" value="1"/>
</dbReference>
<dbReference type="InterPro" id="IPR011993">
    <property type="entry name" value="PH-like_dom_sf"/>
</dbReference>
<feature type="domain" description="PH" evidence="3">
    <location>
        <begin position="264"/>
        <end position="367"/>
    </location>
</feature>
<feature type="non-terminal residue" evidence="6">
    <location>
        <position position="1"/>
    </location>
</feature>
<proteinExistence type="predicted"/>
<reference evidence="6" key="1">
    <citation type="journal article" date="2023" name="Science">
        <title>Genome structures resolve the early diversification of teleost fishes.</title>
        <authorList>
            <person name="Parey E."/>
            <person name="Louis A."/>
            <person name="Montfort J."/>
            <person name="Bouchez O."/>
            <person name="Roques C."/>
            <person name="Iampietro C."/>
            <person name="Lluch J."/>
            <person name="Castinel A."/>
            <person name="Donnadieu C."/>
            <person name="Desvignes T."/>
            <person name="Floi Bucao C."/>
            <person name="Jouanno E."/>
            <person name="Wen M."/>
            <person name="Mejri S."/>
            <person name="Dirks R."/>
            <person name="Jansen H."/>
            <person name="Henkel C."/>
            <person name="Chen W.J."/>
            <person name="Zahm M."/>
            <person name="Cabau C."/>
            <person name="Klopp C."/>
            <person name="Thompson A.W."/>
            <person name="Robinson-Rechavi M."/>
            <person name="Braasch I."/>
            <person name="Lecointre G."/>
            <person name="Bobe J."/>
            <person name="Postlethwait J.H."/>
            <person name="Berthelot C."/>
            <person name="Roest Crollius H."/>
            <person name="Guiguen Y."/>
        </authorList>
    </citation>
    <scope>NUCLEOTIDE SEQUENCE</scope>
    <source>
        <strain evidence="6">WJC10195</strain>
    </source>
</reference>
<feature type="domain" description="Ras-associating" evidence="4">
    <location>
        <begin position="160"/>
        <end position="253"/>
    </location>
</feature>
<dbReference type="InterPro" id="IPR000159">
    <property type="entry name" value="RA_dom"/>
</dbReference>
<dbReference type="InterPro" id="IPR029071">
    <property type="entry name" value="Ubiquitin-like_domsf"/>
</dbReference>
<dbReference type="OrthoDB" id="29546at2759"/>
<dbReference type="GO" id="GO:0005547">
    <property type="term" value="F:phosphatidylinositol-3,4,5-trisphosphate binding"/>
    <property type="evidence" value="ECO:0007669"/>
    <property type="project" value="TreeGrafter"/>
</dbReference>
<dbReference type="PROSITE" id="PS50200">
    <property type="entry name" value="RA"/>
    <property type="match status" value="1"/>
</dbReference>
<dbReference type="GO" id="GO:0007165">
    <property type="term" value="P:signal transduction"/>
    <property type="evidence" value="ECO:0007669"/>
    <property type="project" value="InterPro"/>
</dbReference>
<dbReference type="InterPro" id="IPR008936">
    <property type="entry name" value="Rho_GTPase_activation_prot"/>
</dbReference>
<keyword evidence="7" id="KW-1185">Reference proteome</keyword>
<dbReference type="GO" id="GO:0005737">
    <property type="term" value="C:cytoplasm"/>
    <property type="evidence" value="ECO:0007669"/>
    <property type="project" value="TreeGrafter"/>
</dbReference>
<dbReference type="AlphaFoldDB" id="A0A9Q1JG06"/>
<dbReference type="SUPFAM" id="SSF48350">
    <property type="entry name" value="GTPase activation domain, GAP"/>
    <property type="match status" value="1"/>
</dbReference>
<dbReference type="SMART" id="SM00233">
    <property type="entry name" value="PH"/>
    <property type="match status" value="1"/>
</dbReference>
<protein>
    <submittedName>
        <fullName evidence="6">Uncharacterized protein</fullName>
    </submittedName>
</protein>
<dbReference type="InterPro" id="IPR001849">
    <property type="entry name" value="PH_domain"/>
</dbReference>
<dbReference type="Proteomes" id="UP001152622">
    <property type="component" value="Chromosome 1"/>
</dbReference>
<keyword evidence="1" id="KW-0343">GTPase activation</keyword>
<feature type="compositionally biased region" description="Polar residues" evidence="2">
    <location>
        <begin position="388"/>
        <end position="403"/>
    </location>
</feature>
<dbReference type="InterPro" id="IPR000198">
    <property type="entry name" value="RhoGAP_dom"/>
</dbReference>
<dbReference type="Pfam" id="PF00169">
    <property type="entry name" value="PH"/>
    <property type="match status" value="1"/>
</dbReference>
<feature type="domain" description="Rho-GAP" evidence="5">
    <location>
        <begin position="1"/>
        <end position="131"/>
    </location>
</feature>
<dbReference type="Gene3D" id="1.10.555.10">
    <property type="entry name" value="Rho GTPase activation protein"/>
    <property type="match status" value="1"/>
</dbReference>
<dbReference type="InterPro" id="IPR052227">
    <property type="entry name" value="Arf-Rho-GAP_ANK-PH_domain"/>
</dbReference>
<dbReference type="PANTHER" id="PTHR45899">
    <property type="entry name" value="RHO GTPASE ACTIVATING PROTEIN AT 15B, ISOFORM C"/>
    <property type="match status" value="1"/>
</dbReference>
<evidence type="ECO:0000256" key="2">
    <source>
        <dbReference type="SAM" id="MobiDB-lite"/>
    </source>
</evidence>
<dbReference type="Gene3D" id="2.30.29.30">
    <property type="entry name" value="Pleckstrin-homology domain (PH domain)/Phosphotyrosine-binding domain (PTB)"/>
    <property type="match status" value="1"/>
</dbReference>
<dbReference type="PROSITE" id="PS50003">
    <property type="entry name" value="PH_DOMAIN"/>
    <property type="match status" value="1"/>
</dbReference>
<dbReference type="PROSITE" id="PS50238">
    <property type="entry name" value="RHOGAP"/>
    <property type="match status" value="1"/>
</dbReference>
<gene>
    <name evidence="6" type="ORF">SKAU_G00030370</name>
</gene>
<sequence>MACARKGSIRRTVTHSASVNCWTASGQTHAIPDFPPSSPGLQRDGNDIWRMKGDRVEKYRTFIQSLPQINRTTLAALLQHLFRIQRCSHINQMQTGRLASVFSSCLFQTEGQTRQEVRVVEDLINNYVELFDVHEDQVKQMETENSFITKWKDTMFSPAGDLIFEVYLEKKEPESCCLIKVSPTMRADELAEVVLEMRNVTADRADLWTTFEVIENGELERPLHYKEKVLEQVLEWGSLEDPSSAFLLIRKFKMADLPQGCTKDITKGENLKFKDGSSKLLSGHKFQDRYAILRDGKLCIYKDMKSSKPEREVPVSSVKCYLGLKRRLKPATSWGFTVYMEKQQWYLFCETKEAQISWVTDILRAKFGDYLWPRHRGSRSPADHKNTRGGTVSPAQSNAQTAEPKSIKE</sequence>
<dbReference type="EMBL" id="JAINUF010000001">
    <property type="protein sequence ID" value="KAJ8382259.1"/>
    <property type="molecule type" value="Genomic_DNA"/>
</dbReference>
<feature type="region of interest" description="Disordered" evidence="2">
    <location>
        <begin position="377"/>
        <end position="409"/>
    </location>
</feature>
<comment type="caution">
    <text evidence="6">The sequence shown here is derived from an EMBL/GenBank/DDBJ whole genome shotgun (WGS) entry which is preliminary data.</text>
</comment>
<name>A0A9Q1JG06_SYNKA</name>
<evidence type="ECO:0000256" key="1">
    <source>
        <dbReference type="ARBA" id="ARBA00022468"/>
    </source>
</evidence>
<evidence type="ECO:0000313" key="6">
    <source>
        <dbReference type="EMBL" id="KAJ8382259.1"/>
    </source>
</evidence>
<dbReference type="SUPFAM" id="SSF54236">
    <property type="entry name" value="Ubiquitin-like"/>
    <property type="match status" value="1"/>
</dbReference>
<dbReference type="SUPFAM" id="SSF50729">
    <property type="entry name" value="PH domain-like"/>
    <property type="match status" value="1"/>
</dbReference>
<evidence type="ECO:0000259" key="5">
    <source>
        <dbReference type="PROSITE" id="PS50238"/>
    </source>
</evidence>
<dbReference type="Pfam" id="PF00620">
    <property type="entry name" value="RhoGAP"/>
    <property type="match status" value="1"/>
</dbReference>
<dbReference type="PANTHER" id="PTHR45899:SF1">
    <property type="entry name" value="ARF-GAP WITH RHO-GAP DOMAIN, ANK REPEAT AND PH DOMAIN-CONTAINING PROTEIN 2"/>
    <property type="match status" value="1"/>
</dbReference>
<dbReference type="GO" id="GO:0005096">
    <property type="term" value="F:GTPase activator activity"/>
    <property type="evidence" value="ECO:0007669"/>
    <property type="project" value="UniProtKB-KW"/>
</dbReference>
<evidence type="ECO:0000259" key="4">
    <source>
        <dbReference type="PROSITE" id="PS50200"/>
    </source>
</evidence>